<dbReference type="EMBL" id="LFYR01000980">
    <property type="protein sequence ID" value="KMZ66371.1"/>
    <property type="molecule type" value="Genomic_DNA"/>
</dbReference>
<dbReference type="OrthoDB" id="72851at2759"/>
<keyword evidence="5 8" id="KW-1133">Transmembrane helix</keyword>
<dbReference type="PANTHER" id="PTHR13301">
    <property type="entry name" value="X-BOX TRANSCRIPTION FACTOR-RELATED"/>
    <property type="match status" value="1"/>
</dbReference>
<sequence>MVKDGGQLTEVEVAKWVVALGGAEGFGEVLYEKMKGKVEAMMTNGRVEEHHLQSEIEHRVFQKWEPERFTRHEHPSVIQILLESSKDTSHCRTSFIYQERSVDLSIIISRVVHLMLLYLRVSKVITNAPFISFLHWTSDIYGNEYKKIFLTNLFGMDGIRGPNYVGTNTFFRRHVIEGLPTCEDTLESTMTIISSTKVLDLAKKVVAATYEHNTKWGCENGFRYSSITEDFYTRYLLHCEGWRSIFCNPERLAFLGEVTPTLYDRLIQMKRWTVGLFEVALTKHNTFIYSIKHGSLLFSMGYTGLHFGLFEVALTKHDTFIYGIKHGSLLFSMGYTYSSIWGILFVAIVFYGIISQIPLVHQLPILLPKVQDPWFLLYISLFIVTYTRDMVDFIRSDHGSFSKWWNDPKKFG</sequence>
<dbReference type="GO" id="GO:0071555">
    <property type="term" value="P:cell wall organization"/>
    <property type="evidence" value="ECO:0007669"/>
    <property type="project" value="UniProtKB-KW"/>
</dbReference>
<keyword evidence="4 8" id="KW-0812">Transmembrane</keyword>
<dbReference type="InterPro" id="IPR005150">
    <property type="entry name" value="Cellulose_synth"/>
</dbReference>
<keyword evidence="3" id="KW-0808">Transferase</keyword>
<dbReference type="GO" id="GO:0016760">
    <property type="term" value="F:cellulose synthase (UDP-forming) activity"/>
    <property type="evidence" value="ECO:0007669"/>
    <property type="project" value="InterPro"/>
</dbReference>
<evidence type="ECO:0000256" key="1">
    <source>
        <dbReference type="ARBA" id="ARBA00004308"/>
    </source>
</evidence>
<accession>A0A0K9PBM6</accession>
<evidence type="ECO:0000313" key="9">
    <source>
        <dbReference type="EMBL" id="KMZ66371.1"/>
    </source>
</evidence>
<dbReference type="OMA" id="GCENGFR"/>
<feature type="transmembrane region" description="Helical" evidence="8">
    <location>
        <begin position="374"/>
        <end position="391"/>
    </location>
</feature>
<dbReference type="AlphaFoldDB" id="A0A0K9PBM6"/>
<keyword evidence="10" id="KW-1185">Reference proteome</keyword>
<comment type="subcellular location">
    <subcellularLocation>
        <location evidence="1">Endomembrane system</location>
    </subcellularLocation>
</comment>
<dbReference type="GO" id="GO:0005886">
    <property type="term" value="C:plasma membrane"/>
    <property type="evidence" value="ECO:0000318"/>
    <property type="project" value="GO_Central"/>
</dbReference>
<evidence type="ECO:0000256" key="3">
    <source>
        <dbReference type="ARBA" id="ARBA00022679"/>
    </source>
</evidence>
<keyword evidence="2" id="KW-0328">Glycosyltransferase</keyword>
<keyword evidence="7" id="KW-0961">Cell wall biogenesis/degradation</keyword>
<dbReference type="GO" id="GO:0012505">
    <property type="term" value="C:endomembrane system"/>
    <property type="evidence" value="ECO:0007669"/>
    <property type="project" value="UniProtKB-SubCell"/>
</dbReference>
<evidence type="ECO:0000256" key="4">
    <source>
        <dbReference type="ARBA" id="ARBA00022692"/>
    </source>
</evidence>
<dbReference type="Proteomes" id="UP000036987">
    <property type="component" value="Unassembled WGS sequence"/>
</dbReference>
<dbReference type="GO" id="GO:0030244">
    <property type="term" value="P:cellulose biosynthetic process"/>
    <property type="evidence" value="ECO:0000318"/>
    <property type="project" value="GO_Central"/>
</dbReference>
<dbReference type="STRING" id="29655.A0A0K9PBM6"/>
<evidence type="ECO:0000313" key="10">
    <source>
        <dbReference type="Proteomes" id="UP000036987"/>
    </source>
</evidence>
<proteinExistence type="predicted"/>
<evidence type="ECO:0000256" key="6">
    <source>
        <dbReference type="ARBA" id="ARBA00023136"/>
    </source>
</evidence>
<protein>
    <submittedName>
        <fullName evidence="9">Uncharacterized protein</fullName>
    </submittedName>
</protein>
<name>A0A0K9PBM6_ZOSMR</name>
<comment type="caution">
    <text evidence="9">The sequence shown here is derived from an EMBL/GenBank/DDBJ whole genome shotgun (WGS) entry which is preliminary data.</text>
</comment>
<evidence type="ECO:0000256" key="8">
    <source>
        <dbReference type="SAM" id="Phobius"/>
    </source>
</evidence>
<reference evidence="10" key="1">
    <citation type="journal article" date="2016" name="Nature">
        <title>The genome of the seagrass Zostera marina reveals angiosperm adaptation to the sea.</title>
        <authorList>
            <person name="Olsen J.L."/>
            <person name="Rouze P."/>
            <person name="Verhelst B."/>
            <person name="Lin Y.-C."/>
            <person name="Bayer T."/>
            <person name="Collen J."/>
            <person name="Dattolo E."/>
            <person name="De Paoli E."/>
            <person name="Dittami S."/>
            <person name="Maumus F."/>
            <person name="Michel G."/>
            <person name="Kersting A."/>
            <person name="Lauritano C."/>
            <person name="Lohaus R."/>
            <person name="Toepel M."/>
            <person name="Tonon T."/>
            <person name="Vanneste K."/>
            <person name="Amirebrahimi M."/>
            <person name="Brakel J."/>
            <person name="Bostroem C."/>
            <person name="Chovatia M."/>
            <person name="Grimwood J."/>
            <person name="Jenkins J.W."/>
            <person name="Jueterbock A."/>
            <person name="Mraz A."/>
            <person name="Stam W.T."/>
            <person name="Tice H."/>
            <person name="Bornberg-Bauer E."/>
            <person name="Green P.J."/>
            <person name="Pearson G.A."/>
            <person name="Procaccini G."/>
            <person name="Duarte C.M."/>
            <person name="Schmutz J."/>
            <person name="Reusch T.B.H."/>
            <person name="Van de Peer Y."/>
        </authorList>
    </citation>
    <scope>NUCLEOTIDE SEQUENCE [LARGE SCALE GENOMIC DNA]</scope>
    <source>
        <strain evidence="10">cv. Finnish</strain>
    </source>
</reference>
<dbReference type="Pfam" id="PF03552">
    <property type="entry name" value="Cellulose_synt"/>
    <property type="match status" value="2"/>
</dbReference>
<organism evidence="9 10">
    <name type="scientific">Zostera marina</name>
    <name type="common">Eelgrass</name>
    <dbReference type="NCBI Taxonomy" id="29655"/>
    <lineage>
        <taxon>Eukaryota</taxon>
        <taxon>Viridiplantae</taxon>
        <taxon>Streptophyta</taxon>
        <taxon>Embryophyta</taxon>
        <taxon>Tracheophyta</taxon>
        <taxon>Spermatophyta</taxon>
        <taxon>Magnoliopsida</taxon>
        <taxon>Liliopsida</taxon>
        <taxon>Zosteraceae</taxon>
        <taxon>Zostera</taxon>
    </lineage>
</organism>
<feature type="transmembrane region" description="Helical" evidence="8">
    <location>
        <begin position="335"/>
        <end position="354"/>
    </location>
</feature>
<evidence type="ECO:0000256" key="2">
    <source>
        <dbReference type="ARBA" id="ARBA00022676"/>
    </source>
</evidence>
<evidence type="ECO:0000256" key="7">
    <source>
        <dbReference type="ARBA" id="ARBA00023316"/>
    </source>
</evidence>
<keyword evidence="6 8" id="KW-0472">Membrane</keyword>
<evidence type="ECO:0000256" key="5">
    <source>
        <dbReference type="ARBA" id="ARBA00022989"/>
    </source>
</evidence>
<gene>
    <name evidence="9" type="ORF">ZOSMA_29G00190</name>
</gene>
<dbReference type="GO" id="GO:0016759">
    <property type="term" value="F:cellulose synthase activity"/>
    <property type="evidence" value="ECO:0000318"/>
    <property type="project" value="GO_Central"/>
</dbReference>
<dbReference type="GO" id="GO:0009833">
    <property type="term" value="P:plant-type primary cell wall biogenesis"/>
    <property type="evidence" value="ECO:0000318"/>
    <property type="project" value="GO_Central"/>
</dbReference>